<dbReference type="PANTHER" id="PTHR45719:SF14">
    <property type="entry name" value="BETA-GLUCURONOSYLTRANSFERASE GLCAT14A"/>
    <property type="match status" value="1"/>
</dbReference>
<gene>
    <name evidence="6" type="ORF">OLEA9_A074683</name>
</gene>
<keyword evidence="3" id="KW-0808">Transferase</keyword>
<dbReference type="AlphaFoldDB" id="A0A8S0RB76"/>
<keyword evidence="5" id="KW-0325">Glycoprotein</keyword>
<dbReference type="GO" id="GO:0015020">
    <property type="term" value="F:glucuronosyltransferase activity"/>
    <property type="evidence" value="ECO:0007669"/>
    <property type="project" value="InterPro"/>
</dbReference>
<dbReference type="Gramene" id="OE9A074683T1">
    <property type="protein sequence ID" value="OE9A074683C1"/>
    <property type="gene ID" value="OE9A074683"/>
</dbReference>
<evidence type="ECO:0000256" key="4">
    <source>
        <dbReference type="ARBA" id="ARBA00023136"/>
    </source>
</evidence>
<dbReference type="PANTHER" id="PTHR45719">
    <property type="entry name" value="GLYCOSYLTRANSFERASE"/>
    <property type="match status" value="1"/>
</dbReference>
<dbReference type="InterPro" id="IPR044610">
    <property type="entry name" value="GLCAT14A/B/C"/>
</dbReference>
<keyword evidence="4" id="KW-0472">Membrane</keyword>
<dbReference type="Proteomes" id="UP000594638">
    <property type="component" value="Unassembled WGS sequence"/>
</dbReference>
<dbReference type="GO" id="GO:0016020">
    <property type="term" value="C:membrane"/>
    <property type="evidence" value="ECO:0007669"/>
    <property type="project" value="UniProtKB-SubCell"/>
</dbReference>
<sequence>LEKLDVMVQISPTAWAFANVDVIGKLDPMTHMGFTNIFRAATILLKVEAEWDWFVALNAMDYPLVT</sequence>
<evidence type="ECO:0000313" key="6">
    <source>
        <dbReference type="EMBL" id="CAA2975370.1"/>
    </source>
</evidence>
<evidence type="ECO:0000313" key="7">
    <source>
        <dbReference type="Proteomes" id="UP000594638"/>
    </source>
</evidence>
<protein>
    <submittedName>
        <fullName evidence="6">Beta-glucuronosyltransferase 14A</fullName>
    </submittedName>
</protein>
<evidence type="ECO:0000256" key="5">
    <source>
        <dbReference type="ARBA" id="ARBA00023180"/>
    </source>
</evidence>
<dbReference type="InterPro" id="IPR003406">
    <property type="entry name" value="Glyco_trans_14"/>
</dbReference>
<dbReference type="EMBL" id="CACTIH010002258">
    <property type="protein sequence ID" value="CAA2975370.1"/>
    <property type="molecule type" value="Genomic_DNA"/>
</dbReference>
<reference evidence="6 7" key="1">
    <citation type="submission" date="2019-12" db="EMBL/GenBank/DDBJ databases">
        <authorList>
            <person name="Alioto T."/>
            <person name="Alioto T."/>
            <person name="Gomez Garrido J."/>
        </authorList>
    </citation>
    <scope>NUCLEOTIDE SEQUENCE [LARGE SCALE GENOMIC DNA]</scope>
</reference>
<dbReference type="OrthoDB" id="1937378at2759"/>
<evidence type="ECO:0000256" key="1">
    <source>
        <dbReference type="ARBA" id="ARBA00004606"/>
    </source>
</evidence>
<dbReference type="Pfam" id="PF02485">
    <property type="entry name" value="Branch"/>
    <property type="match status" value="1"/>
</dbReference>
<comment type="subcellular location">
    <subcellularLocation>
        <location evidence="1">Membrane</location>
        <topology evidence="1">Single-pass type II membrane protein</topology>
    </subcellularLocation>
</comment>
<feature type="non-terminal residue" evidence="6">
    <location>
        <position position="1"/>
    </location>
</feature>
<keyword evidence="7" id="KW-1185">Reference proteome</keyword>
<keyword evidence="2" id="KW-0328">Glycosyltransferase</keyword>
<evidence type="ECO:0000256" key="3">
    <source>
        <dbReference type="ARBA" id="ARBA00022679"/>
    </source>
</evidence>
<comment type="caution">
    <text evidence="6">The sequence shown here is derived from an EMBL/GenBank/DDBJ whole genome shotgun (WGS) entry which is preliminary data.</text>
</comment>
<proteinExistence type="predicted"/>
<accession>A0A8S0RB76</accession>
<evidence type="ECO:0000256" key="2">
    <source>
        <dbReference type="ARBA" id="ARBA00022676"/>
    </source>
</evidence>
<name>A0A8S0RB76_OLEEU</name>
<organism evidence="6 7">
    <name type="scientific">Olea europaea subsp. europaea</name>
    <dbReference type="NCBI Taxonomy" id="158383"/>
    <lineage>
        <taxon>Eukaryota</taxon>
        <taxon>Viridiplantae</taxon>
        <taxon>Streptophyta</taxon>
        <taxon>Embryophyta</taxon>
        <taxon>Tracheophyta</taxon>
        <taxon>Spermatophyta</taxon>
        <taxon>Magnoliopsida</taxon>
        <taxon>eudicotyledons</taxon>
        <taxon>Gunneridae</taxon>
        <taxon>Pentapetalae</taxon>
        <taxon>asterids</taxon>
        <taxon>lamiids</taxon>
        <taxon>Lamiales</taxon>
        <taxon>Oleaceae</taxon>
        <taxon>Oleeae</taxon>
        <taxon>Olea</taxon>
    </lineage>
</organism>